<comment type="caution">
    <text evidence="2">The sequence shown here is derived from an EMBL/GenBank/DDBJ whole genome shotgun (WGS) entry which is preliminary data.</text>
</comment>
<keyword evidence="3" id="KW-1185">Reference proteome</keyword>
<proteinExistence type="predicted"/>
<evidence type="ECO:0000259" key="1">
    <source>
        <dbReference type="Pfam" id="PF18930"/>
    </source>
</evidence>
<evidence type="ECO:0000313" key="3">
    <source>
        <dbReference type="Proteomes" id="UP000018888"/>
    </source>
</evidence>
<dbReference type="Proteomes" id="UP000018888">
    <property type="component" value="Unassembled WGS sequence"/>
</dbReference>
<evidence type="ECO:0000313" key="2">
    <source>
        <dbReference type="EMBL" id="POG59924.1"/>
    </source>
</evidence>
<reference evidence="2 3" key="1">
    <citation type="journal article" date="2013" name="Proc. Natl. Acad. Sci. U.S.A.">
        <title>Genome of an arbuscular mycorrhizal fungus provides insight into the oldest plant symbiosis.</title>
        <authorList>
            <person name="Tisserant E."/>
            <person name="Malbreil M."/>
            <person name="Kuo A."/>
            <person name="Kohler A."/>
            <person name="Symeonidi A."/>
            <person name="Balestrini R."/>
            <person name="Charron P."/>
            <person name="Duensing N."/>
            <person name="Frei Dit Frey N."/>
            <person name="Gianinazzi-Pearson V."/>
            <person name="Gilbert L.B."/>
            <person name="Handa Y."/>
            <person name="Herr J.R."/>
            <person name="Hijri M."/>
            <person name="Koul R."/>
            <person name="Kawaguchi M."/>
            <person name="Krajinski F."/>
            <person name="Lammers P.J."/>
            <person name="Masclaux F.G."/>
            <person name="Murat C."/>
            <person name="Morin E."/>
            <person name="Ndikumana S."/>
            <person name="Pagni M."/>
            <person name="Petitpierre D."/>
            <person name="Requena N."/>
            <person name="Rosikiewicz P."/>
            <person name="Riley R."/>
            <person name="Saito K."/>
            <person name="San Clemente H."/>
            <person name="Shapiro H."/>
            <person name="van Tuinen D."/>
            <person name="Becard G."/>
            <person name="Bonfante P."/>
            <person name="Paszkowski U."/>
            <person name="Shachar-Hill Y.Y."/>
            <person name="Tuskan G.A."/>
            <person name="Young P.W."/>
            <person name="Sanders I.R."/>
            <person name="Henrissat B."/>
            <person name="Rensing S.A."/>
            <person name="Grigoriev I.V."/>
            <person name="Corradi N."/>
            <person name="Roux C."/>
            <person name="Martin F."/>
        </authorList>
    </citation>
    <scope>NUCLEOTIDE SEQUENCE [LARGE SCALE GENOMIC DNA]</scope>
    <source>
        <strain evidence="2 3">DAOM 197198</strain>
    </source>
</reference>
<dbReference type="AlphaFoldDB" id="A0A2P4P3H3"/>
<reference evidence="2 3" key="2">
    <citation type="journal article" date="2018" name="New Phytol.">
        <title>High intraspecific genome diversity in the model arbuscular mycorrhizal symbiont Rhizophagus irregularis.</title>
        <authorList>
            <person name="Chen E.C.H."/>
            <person name="Morin E."/>
            <person name="Beaudet D."/>
            <person name="Noel J."/>
            <person name="Yildirir G."/>
            <person name="Ndikumana S."/>
            <person name="Charron P."/>
            <person name="St-Onge C."/>
            <person name="Giorgi J."/>
            <person name="Kruger M."/>
            <person name="Marton T."/>
            <person name="Ropars J."/>
            <person name="Grigoriev I.V."/>
            <person name="Hainaut M."/>
            <person name="Henrissat B."/>
            <person name="Roux C."/>
            <person name="Martin F."/>
            <person name="Corradi N."/>
        </authorList>
    </citation>
    <scope>NUCLEOTIDE SEQUENCE [LARGE SCALE GENOMIC DNA]</scope>
    <source>
        <strain evidence="2 3">DAOM 197198</strain>
    </source>
</reference>
<dbReference type="Pfam" id="PF18930">
    <property type="entry name" value="DUF5679"/>
    <property type="match status" value="1"/>
</dbReference>
<protein>
    <recommendedName>
        <fullName evidence="1">DUF5679 domain-containing protein</fullName>
    </recommendedName>
</protein>
<dbReference type="VEuPathDB" id="FungiDB:RhiirFUN_018897"/>
<dbReference type="VEuPathDB" id="FungiDB:RhiirFUN_001390"/>
<dbReference type="EMBL" id="AUPC02000421">
    <property type="protein sequence ID" value="POG59924.1"/>
    <property type="molecule type" value="Genomic_DNA"/>
</dbReference>
<dbReference type="InterPro" id="IPR044044">
    <property type="entry name" value="DUF5679"/>
</dbReference>
<gene>
    <name evidence="2" type="ORF">GLOIN_2v1788557</name>
</gene>
<name>A0A2P4P3H3_RHIID</name>
<organism evidence="2 3">
    <name type="scientific">Rhizophagus irregularis (strain DAOM 181602 / DAOM 197198 / MUCL 43194)</name>
    <name type="common">Arbuscular mycorrhizal fungus</name>
    <name type="synonym">Glomus intraradices</name>
    <dbReference type="NCBI Taxonomy" id="747089"/>
    <lineage>
        <taxon>Eukaryota</taxon>
        <taxon>Fungi</taxon>
        <taxon>Fungi incertae sedis</taxon>
        <taxon>Mucoromycota</taxon>
        <taxon>Glomeromycotina</taxon>
        <taxon>Glomeromycetes</taxon>
        <taxon>Glomerales</taxon>
        <taxon>Glomeraceae</taxon>
        <taxon>Rhizophagus</taxon>
    </lineage>
</organism>
<feature type="domain" description="DUF5679" evidence="1">
    <location>
        <begin position="5"/>
        <end position="44"/>
    </location>
</feature>
<accession>A0A2P4P3H3</accession>
<sequence length="251" mass="29255">MTRFYCLKCKKETETASEIQDMTTNGRYRLHGDCTICGMHKNTFTGIDWVIKKKTKEKKKETAAKRQQTAYNRQCKKLGQKILDSDDACKQFIWYIYLFHMLSQIVEDLWGIPEPRRGHIGTATGRRPGGSSGLPKIGKRRTKVYLECLKYLPKNGKNQDSFQVGFQRTENSKIRKDVPFFWLKMGTPIPLWVSDDYEEISGGLLNNVKELRFVNLGGFPKNRKKEPRFISLGWVSEEWKKKAKIRCISWT</sequence>